<accession>A0A3A6TC92</accession>
<dbReference type="EMBL" id="QYYH01000121">
    <property type="protein sequence ID" value="RJY07415.1"/>
    <property type="molecule type" value="Genomic_DNA"/>
</dbReference>
<keyword evidence="1" id="KW-0812">Transmembrane</keyword>
<evidence type="ECO:0000256" key="2">
    <source>
        <dbReference type="ARBA" id="ARBA00022989"/>
    </source>
</evidence>
<organism evidence="4 5">
    <name type="scientific">Parashewanella spongiae</name>
    <dbReference type="NCBI Taxonomy" id="342950"/>
    <lineage>
        <taxon>Bacteria</taxon>
        <taxon>Pseudomonadati</taxon>
        <taxon>Pseudomonadota</taxon>
        <taxon>Gammaproteobacteria</taxon>
        <taxon>Alteromonadales</taxon>
        <taxon>Shewanellaceae</taxon>
        <taxon>Parashewanella</taxon>
    </lineage>
</organism>
<evidence type="ECO:0000313" key="4">
    <source>
        <dbReference type="EMBL" id="RJY07415.1"/>
    </source>
</evidence>
<dbReference type="Gene3D" id="1.20.1250.20">
    <property type="entry name" value="MFS general substrate transporter like domains"/>
    <property type="match status" value="2"/>
</dbReference>
<dbReference type="RefSeq" id="WP_121854601.1">
    <property type="nucleotide sequence ID" value="NZ_CP037952.1"/>
</dbReference>
<evidence type="ECO:0000313" key="5">
    <source>
        <dbReference type="Proteomes" id="UP000273022"/>
    </source>
</evidence>
<dbReference type="PANTHER" id="PTHR23523">
    <property type="match status" value="1"/>
</dbReference>
<dbReference type="AlphaFoldDB" id="A0A3A6TC92"/>
<name>A0A3A6TC92_9GAMM</name>
<dbReference type="OrthoDB" id="5317164at2"/>
<proteinExistence type="predicted"/>
<dbReference type="InterPro" id="IPR036259">
    <property type="entry name" value="MFS_trans_sf"/>
</dbReference>
<dbReference type="GO" id="GO:0022857">
    <property type="term" value="F:transmembrane transporter activity"/>
    <property type="evidence" value="ECO:0007669"/>
    <property type="project" value="InterPro"/>
</dbReference>
<protein>
    <submittedName>
        <fullName evidence="4">MFS transporter</fullName>
    </submittedName>
</protein>
<sequence>MHKVVPKSLFICALILIALNLRAPFTSVFPLLDDLKLRLDMSSQQAGLLSSIPLLAFAIFSPIAAIIAKKISLETTISLGLLTIIAGLCLRAWIRIDHLLIGTALIGVGIAIINVLLPSVIKQYFPNITSPLTALYILMMGIGAAINSSIVVPLSSIHFSSITLSGLPIALLAMLPVCLFALLVWLPIQLKRTLINNSEYAQQTPPIWKRPLAWKITVFFGLNSSFNYIFISWYPAMLTSVGYSVETAGLYHGVLQLASAIPALVMAPLMLRYQSMTAYCVFALVTAILGIVGLLFFPPLALWSGILFGMGAGCGFTLGLSFITLKTSTPFQAVALSGMAQSIGYFLASFAPFLAGYLHETSHQWNSTLIAMLAITPIWATCGLLICKSQRI</sequence>
<keyword evidence="2" id="KW-1133">Transmembrane helix</keyword>
<dbReference type="Pfam" id="PF07690">
    <property type="entry name" value="MFS_1"/>
    <property type="match status" value="1"/>
</dbReference>
<evidence type="ECO:0000256" key="3">
    <source>
        <dbReference type="ARBA" id="ARBA00023136"/>
    </source>
</evidence>
<keyword evidence="3" id="KW-0472">Membrane</keyword>
<dbReference type="InterPro" id="IPR011701">
    <property type="entry name" value="MFS"/>
</dbReference>
<keyword evidence="5" id="KW-1185">Reference proteome</keyword>
<reference evidence="4 5" key="1">
    <citation type="submission" date="2018-09" db="EMBL/GenBank/DDBJ databases">
        <title>Phylogeny of the Shewanellaceae, and recommendation for two new genera, Pseudoshewanella and Parashewanella.</title>
        <authorList>
            <person name="Wang G."/>
        </authorList>
    </citation>
    <scope>NUCLEOTIDE SEQUENCE [LARGE SCALE GENOMIC DNA]</scope>
    <source>
        <strain evidence="4 5">KCTC 22492</strain>
    </source>
</reference>
<evidence type="ECO:0000256" key="1">
    <source>
        <dbReference type="ARBA" id="ARBA00022692"/>
    </source>
</evidence>
<dbReference type="SUPFAM" id="SSF103473">
    <property type="entry name" value="MFS general substrate transporter"/>
    <property type="match status" value="1"/>
</dbReference>
<dbReference type="PANTHER" id="PTHR23523:SF2">
    <property type="entry name" value="2-NITROIMIDAZOLE TRANSPORTER"/>
    <property type="match status" value="1"/>
</dbReference>
<comment type="caution">
    <text evidence="4">The sequence shown here is derived from an EMBL/GenBank/DDBJ whole genome shotgun (WGS) entry which is preliminary data.</text>
</comment>
<dbReference type="InterPro" id="IPR052524">
    <property type="entry name" value="MFS_Cyanate_Porter"/>
</dbReference>
<gene>
    <name evidence="4" type="ORF">D5R81_15855</name>
</gene>
<dbReference type="Proteomes" id="UP000273022">
    <property type="component" value="Unassembled WGS sequence"/>
</dbReference>